<dbReference type="RefSeq" id="WP_107393853.1">
    <property type="nucleotide sequence ID" value="NZ_PHHF01000008.1"/>
</dbReference>
<dbReference type="Gene3D" id="3.40.30.10">
    <property type="entry name" value="Glutaredoxin"/>
    <property type="match status" value="1"/>
</dbReference>
<feature type="region of interest" description="Disordered" evidence="1">
    <location>
        <begin position="79"/>
        <end position="114"/>
    </location>
</feature>
<evidence type="ECO:0000256" key="1">
    <source>
        <dbReference type="SAM" id="MobiDB-lite"/>
    </source>
</evidence>
<reference evidence="3 4" key="1">
    <citation type="submission" date="2017-11" db="EMBL/GenBank/DDBJ databases">
        <title>Sphingomonas oleivorans sp. nov., isolated from oil-contaminated soil.</title>
        <authorList>
            <person name="Wang L."/>
            <person name="Chen L."/>
        </authorList>
    </citation>
    <scope>NUCLEOTIDE SEQUENCE [LARGE SCALE GENOMIC DNA]</scope>
    <source>
        <strain evidence="3 4">K101</strain>
    </source>
</reference>
<name>A0A2T4I7P8_9SPHN</name>
<dbReference type="Pfam" id="PF13409">
    <property type="entry name" value="GST_N_2"/>
    <property type="match status" value="1"/>
</dbReference>
<dbReference type="EMBL" id="PHHF01000008">
    <property type="protein sequence ID" value="PTD27348.1"/>
    <property type="molecule type" value="Genomic_DNA"/>
</dbReference>
<evidence type="ECO:0000313" key="4">
    <source>
        <dbReference type="Proteomes" id="UP000241206"/>
    </source>
</evidence>
<protein>
    <recommendedName>
        <fullName evidence="2">GST N-terminal domain-containing protein</fullName>
    </recommendedName>
</protein>
<evidence type="ECO:0000313" key="3">
    <source>
        <dbReference type="EMBL" id="PTD27348.1"/>
    </source>
</evidence>
<dbReference type="AlphaFoldDB" id="A0A2T4I7P8"/>
<proteinExistence type="predicted"/>
<feature type="compositionally biased region" description="Polar residues" evidence="1">
    <location>
        <begin position="102"/>
        <end position="114"/>
    </location>
</feature>
<accession>A0A2T4I7P8</accession>
<dbReference type="PROSITE" id="PS50404">
    <property type="entry name" value="GST_NTER"/>
    <property type="match status" value="1"/>
</dbReference>
<sequence>MILFHAPGASSQAAHILLREAGLPFALERVDLSTHQWSGGGDYRKLNPKAYVPALKLDDGNLLTECAVILEFIADHPPCSRQRRREQHPESPRGSWVVSMTGAGSLSPSPQPVTENRSALSLLAGRCGAAGPAERGRSRPQGLSAGEGLPRRIVDRDFNEQRRGFVRSLYTYFRLSLGFCPKKSYKFRT</sequence>
<gene>
    <name evidence="3" type="ORF">CV103_02280</name>
</gene>
<dbReference type="InterPro" id="IPR004045">
    <property type="entry name" value="Glutathione_S-Trfase_N"/>
</dbReference>
<organism evidence="3 4">
    <name type="scientific">Edaphosphingomonas fennica</name>
    <dbReference type="NCBI Taxonomy" id="114404"/>
    <lineage>
        <taxon>Bacteria</taxon>
        <taxon>Pseudomonadati</taxon>
        <taxon>Pseudomonadota</taxon>
        <taxon>Alphaproteobacteria</taxon>
        <taxon>Sphingomonadales</taxon>
        <taxon>Rhizorhabdaceae</taxon>
        <taxon>Edaphosphingomonas</taxon>
    </lineage>
</organism>
<dbReference type="CDD" id="cd03057">
    <property type="entry name" value="GST_N_Beta"/>
    <property type="match status" value="1"/>
</dbReference>
<dbReference type="Gene3D" id="1.20.1050.10">
    <property type="match status" value="1"/>
</dbReference>
<dbReference type="SUPFAM" id="SSF52833">
    <property type="entry name" value="Thioredoxin-like"/>
    <property type="match status" value="1"/>
</dbReference>
<dbReference type="InterPro" id="IPR036249">
    <property type="entry name" value="Thioredoxin-like_sf"/>
</dbReference>
<evidence type="ECO:0000259" key="2">
    <source>
        <dbReference type="PROSITE" id="PS50404"/>
    </source>
</evidence>
<comment type="caution">
    <text evidence="3">The sequence shown here is derived from an EMBL/GenBank/DDBJ whole genome shotgun (WGS) entry which is preliminary data.</text>
</comment>
<keyword evidence="4" id="KW-1185">Reference proteome</keyword>
<feature type="domain" description="GST N-terminal" evidence="2">
    <location>
        <begin position="1"/>
        <end position="81"/>
    </location>
</feature>
<dbReference type="Proteomes" id="UP000241206">
    <property type="component" value="Unassembled WGS sequence"/>
</dbReference>